<dbReference type="InterPro" id="IPR011711">
    <property type="entry name" value="GntR_C"/>
</dbReference>
<proteinExistence type="predicted"/>
<dbReference type="Proteomes" id="UP000077469">
    <property type="component" value="Chromosome"/>
</dbReference>
<dbReference type="KEGG" id="phy:AJ81_06680"/>
<dbReference type="STRING" id="1123384.AJ81_06680"/>
<keyword evidence="1" id="KW-0805">Transcription regulation</keyword>
<dbReference type="InterPro" id="IPR008920">
    <property type="entry name" value="TF_FadR/GntR_C"/>
</dbReference>
<dbReference type="GO" id="GO:0003700">
    <property type="term" value="F:DNA-binding transcription factor activity"/>
    <property type="evidence" value="ECO:0007669"/>
    <property type="project" value="InterPro"/>
</dbReference>
<dbReference type="GO" id="GO:0003677">
    <property type="term" value="F:DNA binding"/>
    <property type="evidence" value="ECO:0007669"/>
    <property type="project" value="UniProtKB-KW"/>
</dbReference>
<dbReference type="PANTHER" id="PTHR43537">
    <property type="entry name" value="TRANSCRIPTIONAL REGULATOR, GNTR FAMILY"/>
    <property type="match status" value="1"/>
</dbReference>
<dbReference type="Pfam" id="PF00392">
    <property type="entry name" value="GntR"/>
    <property type="match status" value="1"/>
</dbReference>
<dbReference type="OrthoDB" id="9781630at2"/>
<dbReference type="AlphaFoldDB" id="A0A0X1KU75"/>
<dbReference type="InterPro" id="IPR000524">
    <property type="entry name" value="Tscrpt_reg_HTH_GntR"/>
</dbReference>
<dbReference type="InterPro" id="IPR036390">
    <property type="entry name" value="WH_DNA-bd_sf"/>
</dbReference>
<name>A0A0X1KU75_9THEM</name>
<sequence>MIRTIETSKERKANLVAEAIKKMILEENIEKLPGENKLAETFNVSRTIVREALRLLELEGITKTIHGSGTYVIKKNGLNISFNISLKVKSDEPRDILELLEVRRCLESGAIRLAVLNATEEQLNELKFVFSDLEKSIESHEHLAETDERFHRKIFEIANNKILLSIFETLFPILSILWRSPLGLTDFGDRGLPYHRELCEAILNRDLPKALEAYERIIELDVEDVRNYVRTHEVKEG</sequence>
<keyword evidence="6" id="KW-1185">Reference proteome</keyword>
<dbReference type="PANTHER" id="PTHR43537:SF5">
    <property type="entry name" value="UXU OPERON TRANSCRIPTIONAL REGULATOR"/>
    <property type="match status" value="1"/>
</dbReference>
<protein>
    <recommendedName>
        <fullName evidence="4">HTH gntR-type domain-containing protein</fullName>
    </recommendedName>
</protein>
<evidence type="ECO:0000256" key="1">
    <source>
        <dbReference type="ARBA" id="ARBA00023015"/>
    </source>
</evidence>
<reference evidence="5 6" key="1">
    <citation type="submission" date="2014-01" db="EMBL/GenBank/DDBJ databases">
        <title>Genome sequencing of Thermotog hypogea.</title>
        <authorList>
            <person name="Zhang X."/>
            <person name="Alvare G."/>
            <person name="Fristensky B."/>
            <person name="Chen L."/>
            <person name="Suen T."/>
            <person name="Chen Q."/>
            <person name="Ma K."/>
        </authorList>
    </citation>
    <scope>NUCLEOTIDE SEQUENCE [LARGE SCALE GENOMIC DNA]</scope>
    <source>
        <strain evidence="5 6">DSM 11164</strain>
    </source>
</reference>
<evidence type="ECO:0000256" key="3">
    <source>
        <dbReference type="ARBA" id="ARBA00023163"/>
    </source>
</evidence>
<evidence type="ECO:0000313" key="5">
    <source>
        <dbReference type="EMBL" id="AJC74801.1"/>
    </source>
</evidence>
<organism evidence="5 6">
    <name type="scientific">Pseudothermotoga hypogea DSM 11164 = NBRC 106472</name>
    <dbReference type="NCBI Taxonomy" id="1123384"/>
    <lineage>
        <taxon>Bacteria</taxon>
        <taxon>Thermotogati</taxon>
        <taxon>Thermotogota</taxon>
        <taxon>Thermotogae</taxon>
        <taxon>Thermotogales</taxon>
        <taxon>Thermotogaceae</taxon>
        <taxon>Pseudothermotoga</taxon>
    </lineage>
</organism>
<dbReference type="Pfam" id="PF07729">
    <property type="entry name" value="FCD"/>
    <property type="match status" value="1"/>
</dbReference>
<keyword evidence="3" id="KW-0804">Transcription</keyword>
<accession>A0A0X1KU75</accession>
<dbReference type="CDD" id="cd07377">
    <property type="entry name" value="WHTH_GntR"/>
    <property type="match status" value="1"/>
</dbReference>
<dbReference type="PATRIC" id="fig|1123384.7.peg.1345"/>
<dbReference type="Gene3D" id="1.20.120.530">
    <property type="entry name" value="GntR ligand-binding domain-like"/>
    <property type="match status" value="1"/>
</dbReference>
<keyword evidence="2" id="KW-0238">DNA-binding</keyword>
<feature type="domain" description="HTH gntR-type" evidence="4">
    <location>
        <begin position="6"/>
        <end position="75"/>
    </location>
</feature>
<evidence type="ECO:0000256" key="2">
    <source>
        <dbReference type="ARBA" id="ARBA00023125"/>
    </source>
</evidence>
<dbReference type="SMART" id="SM00345">
    <property type="entry name" value="HTH_GNTR"/>
    <property type="match status" value="1"/>
</dbReference>
<dbReference type="PaxDb" id="1123384-AJ81_06680"/>
<dbReference type="RefSeq" id="WP_031504523.1">
    <property type="nucleotide sequence ID" value="NC_022795.1"/>
</dbReference>
<dbReference type="PRINTS" id="PR00035">
    <property type="entry name" value="HTHGNTR"/>
</dbReference>
<dbReference type="SUPFAM" id="SSF46785">
    <property type="entry name" value="Winged helix' DNA-binding domain"/>
    <property type="match status" value="1"/>
</dbReference>
<dbReference type="EMBL" id="CP007141">
    <property type="protein sequence ID" value="AJC74801.1"/>
    <property type="molecule type" value="Genomic_DNA"/>
</dbReference>
<gene>
    <name evidence="5" type="ORF">AJ81_06680</name>
</gene>
<dbReference type="InterPro" id="IPR036388">
    <property type="entry name" value="WH-like_DNA-bd_sf"/>
</dbReference>
<dbReference type="PROSITE" id="PS50949">
    <property type="entry name" value="HTH_GNTR"/>
    <property type="match status" value="1"/>
</dbReference>
<dbReference type="SUPFAM" id="SSF48008">
    <property type="entry name" value="GntR ligand-binding domain-like"/>
    <property type="match status" value="1"/>
</dbReference>
<dbReference type="SMART" id="SM00895">
    <property type="entry name" value="FCD"/>
    <property type="match status" value="1"/>
</dbReference>
<dbReference type="Gene3D" id="1.10.10.10">
    <property type="entry name" value="Winged helix-like DNA-binding domain superfamily/Winged helix DNA-binding domain"/>
    <property type="match status" value="1"/>
</dbReference>
<evidence type="ECO:0000259" key="4">
    <source>
        <dbReference type="PROSITE" id="PS50949"/>
    </source>
</evidence>
<evidence type="ECO:0000313" key="6">
    <source>
        <dbReference type="Proteomes" id="UP000077469"/>
    </source>
</evidence>